<reference evidence="2" key="1">
    <citation type="submission" date="2021-02" db="EMBL/GenBank/DDBJ databases">
        <authorList>
            <person name="Nowell W R."/>
        </authorList>
    </citation>
    <scope>NUCLEOTIDE SEQUENCE</scope>
</reference>
<protein>
    <submittedName>
        <fullName evidence="2">Uncharacterized protein</fullName>
    </submittedName>
</protein>
<feature type="region of interest" description="Disordered" evidence="1">
    <location>
        <begin position="1"/>
        <end position="46"/>
    </location>
</feature>
<dbReference type="EMBL" id="CAJNOJ010000321">
    <property type="protein sequence ID" value="CAF1397262.1"/>
    <property type="molecule type" value="Genomic_DNA"/>
</dbReference>
<organism evidence="2 3">
    <name type="scientific">Adineta ricciae</name>
    <name type="common">Rotifer</name>
    <dbReference type="NCBI Taxonomy" id="249248"/>
    <lineage>
        <taxon>Eukaryota</taxon>
        <taxon>Metazoa</taxon>
        <taxon>Spiralia</taxon>
        <taxon>Gnathifera</taxon>
        <taxon>Rotifera</taxon>
        <taxon>Eurotatoria</taxon>
        <taxon>Bdelloidea</taxon>
        <taxon>Adinetida</taxon>
        <taxon>Adinetidae</taxon>
        <taxon>Adineta</taxon>
    </lineage>
</organism>
<gene>
    <name evidence="2" type="ORF">EDS130_LOCUS35809</name>
</gene>
<proteinExistence type="predicted"/>
<dbReference type="AlphaFoldDB" id="A0A815KLK5"/>
<comment type="caution">
    <text evidence="2">The sequence shown here is derived from an EMBL/GenBank/DDBJ whole genome shotgun (WGS) entry which is preliminary data.</text>
</comment>
<dbReference type="OrthoDB" id="10044059at2759"/>
<name>A0A815KLK5_ADIRI</name>
<evidence type="ECO:0000313" key="3">
    <source>
        <dbReference type="Proteomes" id="UP000663852"/>
    </source>
</evidence>
<sequence length="336" mass="38330">MSNKKLIKSTSTVRSRKFPPPLNLPSIPNEHNTSEQNSSMNDYSCSSSPCSHQPMSYTLPTCQRPQIFQRLQDSSSSLLVTPSRRSQSLKISNQLKQRQTGNVPDQQWIDCICLIISKSLKNEIEVLLDKYKTNYFDRINASDTSDEIIRTSLCEMVSQTLATYSTSSSAMTNYNATRTFSSNKPISNVSKQVLMRKKTCFKVRQILFFSPRRKHDDIDGTRCEFCSISVNDQTKFVISYIIPGKCANIANSDQQKSKQFQTKFSHLFTYIPNEYIQSYLTDNALLKPQKPKICLMLYDDIVTFMNENDLQLSGISLDQAFTLSNSILQHIHSCSH</sequence>
<feature type="compositionally biased region" description="Polar residues" evidence="1">
    <location>
        <begin position="1"/>
        <end position="13"/>
    </location>
</feature>
<accession>A0A815KLK5</accession>
<feature type="compositionally biased region" description="Low complexity" evidence="1">
    <location>
        <begin position="36"/>
        <end position="46"/>
    </location>
</feature>
<dbReference type="Proteomes" id="UP000663852">
    <property type="component" value="Unassembled WGS sequence"/>
</dbReference>
<evidence type="ECO:0000256" key="1">
    <source>
        <dbReference type="SAM" id="MobiDB-lite"/>
    </source>
</evidence>
<evidence type="ECO:0000313" key="2">
    <source>
        <dbReference type="EMBL" id="CAF1397262.1"/>
    </source>
</evidence>